<name>A0A0F9A038_9ZZZZ</name>
<protein>
    <submittedName>
        <fullName evidence="1">Uncharacterized protein</fullName>
    </submittedName>
</protein>
<organism evidence="1">
    <name type="scientific">marine sediment metagenome</name>
    <dbReference type="NCBI Taxonomy" id="412755"/>
    <lineage>
        <taxon>unclassified sequences</taxon>
        <taxon>metagenomes</taxon>
        <taxon>ecological metagenomes</taxon>
    </lineage>
</organism>
<accession>A0A0F9A038</accession>
<gene>
    <name evidence="1" type="ORF">LCGC14_2632310</name>
</gene>
<comment type="caution">
    <text evidence="1">The sequence shown here is derived from an EMBL/GenBank/DDBJ whole genome shotgun (WGS) entry which is preliminary data.</text>
</comment>
<reference evidence="1" key="1">
    <citation type="journal article" date="2015" name="Nature">
        <title>Complex archaea that bridge the gap between prokaryotes and eukaryotes.</title>
        <authorList>
            <person name="Spang A."/>
            <person name="Saw J.H."/>
            <person name="Jorgensen S.L."/>
            <person name="Zaremba-Niedzwiedzka K."/>
            <person name="Martijn J."/>
            <person name="Lind A.E."/>
            <person name="van Eijk R."/>
            <person name="Schleper C."/>
            <person name="Guy L."/>
            <person name="Ettema T.J."/>
        </authorList>
    </citation>
    <scope>NUCLEOTIDE SEQUENCE</scope>
</reference>
<proteinExistence type="predicted"/>
<feature type="non-terminal residue" evidence="1">
    <location>
        <position position="38"/>
    </location>
</feature>
<dbReference type="AlphaFoldDB" id="A0A0F9A038"/>
<sequence length="38" mass="4303">MFPFFSVLLHKQIAIDRAIAKCYCPVMDIKTFAQALTA</sequence>
<evidence type="ECO:0000313" key="1">
    <source>
        <dbReference type="EMBL" id="KKK99478.1"/>
    </source>
</evidence>
<dbReference type="EMBL" id="LAZR01045187">
    <property type="protein sequence ID" value="KKK99478.1"/>
    <property type="molecule type" value="Genomic_DNA"/>
</dbReference>